<keyword evidence="7 9" id="KW-1133">Transmembrane helix</keyword>
<feature type="transmembrane region" description="Helical" evidence="9">
    <location>
        <begin position="245"/>
        <end position="268"/>
    </location>
</feature>
<evidence type="ECO:0000313" key="12">
    <source>
        <dbReference type="Proteomes" id="UP000306509"/>
    </source>
</evidence>
<dbReference type="GO" id="GO:0005886">
    <property type="term" value="C:plasma membrane"/>
    <property type="evidence" value="ECO:0007669"/>
    <property type="project" value="UniProtKB-SubCell"/>
</dbReference>
<feature type="transmembrane region" description="Helical" evidence="9">
    <location>
        <begin position="21"/>
        <end position="39"/>
    </location>
</feature>
<dbReference type="InterPro" id="IPR050901">
    <property type="entry name" value="BP-dep_ABC_trans_perm"/>
</dbReference>
<evidence type="ECO:0000256" key="4">
    <source>
        <dbReference type="ARBA" id="ARBA00022475"/>
    </source>
</evidence>
<evidence type="ECO:0000256" key="5">
    <source>
        <dbReference type="ARBA" id="ARBA00022597"/>
    </source>
</evidence>
<feature type="transmembrane region" description="Helical" evidence="9">
    <location>
        <begin position="217"/>
        <end position="238"/>
    </location>
</feature>
<dbReference type="PROSITE" id="PS50928">
    <property type="entry name" value="ABC_TM1"/>
    <property type="match status" value="1"/>
</dbReference>
<feature type="domain" description="ABC transmembrane type-1" evidence="10">
    <location>
        <begin position="77"/>
        <end position="268"/>
    </location>
</feature>
<dbReference type="STRING" id="180332.GCA_000797495_03025"/>
<feature type="transmembrane region" description="Helical" evidence="9">
    <location>
        <begin position="77"/>
        <end position="100"/>
    </location>
</feature>
<keyword evidence="6 9" id="KW-0812">Transmembrane</keyword>
<evidence type="ECO:0000259" key="10">
    <source>
        <dbReference type="PROSITE" id="PS50928"/>
    </source>
</evidence>
<evidence type="ECO:0000313" key="11">
    <source>
        <dbReference type="EMBL" id="TLD00169.1"/>
    </source>
</evidence>
<feature type="transmembrane region" description="Helical" evidence="9">
    <location>
        <begin position="145"/>
        <end position="168"/>
    </location>
</feature>
<reference evidence="11 12" key="1">
    <citation type="journal article" date="2019" name="Anaerobe">
        <title>Detection of Robinsoniella peoriensis in multiple bone samples of a trauma patient.</title>
        <authorList>
            <person name="Schrottner P."/>
            <person name="Hartwich K."/>
            <person name="Bunk B."/>
            <person name="Schober I."/>
            <person name="Helbig S."/>
            <person name="Rudolph W.W."/>
            <person name="Gunzer F."/>
        </authorList>
    </citation>
    <scope>NUCLEOTIDE SEQUENCE [LARGE SCALE GENOMIC DNA]</scope>
    <source>
        <strain evidence="11 12">DSM 106044</strain>
    </source>
</reference>
<evidence type="ECO:0000256" key="7">
    <source>
        <dbReference type="ARBA" id="ARBA00022989"/>
    </source>
</evidence>
<name>A0A4U8Q6Q8_9FIRM</name>
<dbReference type="EMBL" id="QGQD01000058">
    <property type="protein sequence ID" value="TLD00169.1"/>
    <property type="molecule type" value="Genomic_DNA"/>
</dbReference>
<evidence type="ECO:0000256" key="1">
    <source>
        <dbReference type="ARBA" id="ARBA00004651"/>
    </source>
</evidence>
<dbReference type="SUPFAM" id="SSF161098">
    <property type="entry name" value="MetI-like"/>
    <property type="match status" value="1"/>
</dbReference>
<dbReference type="InterPro" id="IPR000515">
    <property type="entry name" value="MetI-like"/>
</dbReference>
<keyword evidence="12" id="KW-1185">Reference proteome</keyword>
<keyword evidence="3 9" id="KW-0813">Transport</keyword>
<evidence type="ECO:0000256" key="3">
    <source>
        <dbReference type="ARBA" id="ARBA00022448"/>
    </source>
</evidence>
<accession>A0A4U8Q6Q8</accession>
<dbReference type="CDD" id="cd06261">
    <property type="entry name" value="TM_PBP2"/>
    <property type="match status" value="1"/>
</dbReference>
<dbReference type="PANTHER" id="PTHR32243:SF50">
    <property type="entry name" value="MALTOSE_MALTODEXTRIN TRANSPORT SYSTEM PERMEASE PROTEIN MALG"/>
    <property type="match status" value="1"/>
</dbReference>
<feature type="transmembrane region" description="Helical" evidence="9">
    <location>
        <begin position="112"/>
        <end position="133"/>
    </location>
</feature>
<keyword evidence="5" id="KW-0762">Sugar transport</keyword>
<feature type="transmembrane region" description="Helical" evidence="9">
    <location>
        <begin position="189"/>
        <end position="211"/>
    </location>
</feature>
<comment type="caution">
    <text evidence="11">The sequence shown here is derived from an EMBL/GenBank/DDBJ whole genome shotgun (WGS) entry which is preliminary data.</text>
</comment>
<evidence type="ECO:0000256" key="8">
    <source>
        <dbReference type="ARBA" id="ARBA00023136"/>
    </source>
</evidence>
<comment type="subcellular location">
    <subcellularLocation>
        <location evidence="1 9">Cell membrane</location>
        <topology evidence="1 9">Multi-pass membrane protein</topology>
    </subcellularLocation>
</comment>
<dbReference type="Gene3D" id="1.10.3720.10">
    <property type="entry name" value="MetI-like"/>
    <property type="match status" value="1"/>
</dbReference>
<dbReference type="Pfam" id="PF00528">
    <property type="entry name" value="BPD_transp_1"/>
    <property type="match status" value="1"/>
</dbReference>
<dbReference type="GO" id="GO:0055085">
    <property type="term" value="P:transmembrane transport"/>
    <property type="evidence" value="ECO:0007669"/>
    <property type="project" value="InterPro"/>
</dbReference>
<evidence type="ECO:0000256" key="2">
    <source>
        <dbReference type="ARBA" id="ARBA00009047"/>
    </source>
</evidence>
<dbReference type="InterPro" id="IPR035906">
    <property type="entry name" value="MetI-like_sf"/>
</dbReference>
<sequence length="283" mass="31684">MAVGMKNKNMKKKIFAVIKQVIMILVSAYMLVPLLWGFLTSLKPQNLIFTYPPKFFSGLTLENYKHVFETQNLGQNILSTLGLACISTVIGILFATFAAYIFSRYKFRGKGFFIGFVVCPMLIPGLVNLIPLFTVYTKLGLVDNFFGLILLYLPSVMPFSIMVLQNYLKAIPFTLEEAAMIDGCSRFQLLTKIILPVILPGVIAVAMISFVTIWNEFIITLIFTTGGNLRTLTMGMYYMMSKNNVNYGAVCAVSFVSIVPVLIIFLIFRKQFINSMIDGAIKG</sequence>
<comment type="similarity">
    <text evidence="2">Belongs to the binding-protein-dependent transport system permease family. MalFG subfamily.</text>
</comment>
<protein>
    <submittedName>
        <fullName evidence="11">Trehalose transport system permease protein SugB</fullName>
    </submittedName>
</protein>
<keyword evidence="4" id="KW-1003">Cell membrane</keyword>
<evidence type="ECO:0000256" key="9">
    <source>
        <dbReference type="RuleBase" id="RU363032"/>
    </source>
</evidence>
<proteinExistence type="inferred from homology"/>
<gene>
    <name evidence="11" type="primary">sugB_8</name>
    <name evidence="11" type="ORF">DSM106044_03009</name>
</gene>
<dbReference type="AlphaFoldDB" id="A0A4U8Q6Q8"/>
<organism evidence="11 12">
    <name type="scientific">Robinsoniella peoriensis</name>
    <dbReference type="NCBI Taxonomy" id="180332"/>
    <lineage>
        <taxon>Bacteria</taxon>
        <taxon>Bacillati</taxon>
        <taxon>Bacillota</taxon>
        <taxon>Clostridia</taxon>
        <taxon>Lachnospirales</taxon>
        <taxon>Lachnospiraceae</taxon>
        <taxon>Robinsoniella</taxon>
    </lineage>
</organism>
<dbReference type="Proteomes" id="UP000306509">
    <property type="component" value="Unassembled WGS sequence"/>
</dbReference>
<dbReference type="RefSeq" id="WP_138002769.1">
    <property type="nucleotide sequence ID" value="NZ_QGQD01000058.1"/>
</dbReference>
<evidence type="ECO:0000256" key="6">
    <source>
        <dbReference type="ARBA" id="ARBA00022692"/>
    </source>
</evidence>
<keyword evidence="8 9" id="KW-0472">Membrane</keyword>
<dbReference type="PANTHER" id="PTHR32243">
    <property type="entry name" value="MALTOSE TRANSPORT SYSTEM PERMEASE-RELATED"/>
    <property type="match status" value="1"/>
</dbReference>